<evidence type="ECO:0000313" key="2">
    <source>
        <dbReference type="Proteomes" id="UP000323225"/>
    </source>
</evidence>
<gene>
    <name evidence="1" type="ORF">F0M16_07765</name>
</gene>
<dbReference type="AlphaFoldDB" id="A0A5B1C4X5"/>
<dbReference type="Proteomes" id="UP000323225">
    <property type="component" value="Unassembled WGS sequence"/>
</dbReference>
<sequence>MNDLLYNELKRYINSVDFLEFNGSVNKISLEIMFIIAKHSNKMKKDFENDGLYDYYVSNKRILVDEALSIDSGNTQFRNNLNYYLNTRCLNHPGFKSELLEIYIFEHII</sequence>
<protein>
    <submittedName>
        <fullName evidence="1">Uncharacterized protein</fullName>
    </submittedName>
</protein>
<accession>A0A5B1C4X5</accession>
<evidence type="ECO:0000313" key="1">
    <source>
        <dbReference type="EMBL" id="KAA1255105.1"/>
    </source>
</evidence>
<comment type="caution">
    <text evidence="1">The sequence shown here is derived from an EMBL/GenBank/DDBJ whole genome shotgun (WGS) entry which is preliminary data.</text>
</comment>
<reference evidence="1 2" key="1">
    <citation type="submission" date="2019-09" db="EMBL/GenBank/DDBJ databases">
        <authorList>
            <person name="Kritzky A."/>
            <person name="Schelkanova E.Y."/>
            <person name="Alkhova Z.V."/>
            <person name="Smirnova N.I."/>
        </authorList>
    </citation>
    <scope>NUCLEOTIDE SEQUENCE [LARGE SCALE GENOMIC DNA]</scope>
    <source>
        <strain evidence="1 2">M1526</strain>
    </source>
</reference>
<name>A0A5B1C4X5_VIBCL</name>
<dbReference type="EMBL" id="VUAA01000007">
    <property type="protein sequence ID" value="KAA1255105.1"/>
    <property type="molecule type" value="Genomic_DNA"/>
</dbReference>
<organism evidence="1 2">
    <name type="scientific">Vibrio cholerae</name>
    <dbReference type="NCBI Taxonomy" id="666"/>
    <lineage>
        <taxon>Bacteria</taxon>
        <taxon>Pseudomonadati</taxon>
        <taxon>Pseudomonadota</taxon>
        <taxon>Gammaproteobacteria</taxon>
        <taxon>Vibrionales</taxon>
        <taxon>Vibrionaceae</taxon>
        <taxon>Vibrio</taxon>
    </lineage>
</organism>
<proteinExistence type="predicted"/>